<organism evidence="18 19">
    <name type="scientific">Dethiosulfatibacter aminovorans DSM 17477</name>
    <dbReference type="NCBI Taxonomy" id="1121476"/>
    <lineage>
        <taxon>Bacteria</taxon>
        <taxon>Bacillati</taxon>
        <taxon>Bacillota</taxon>
        <taxon>Tissierellia</taxon>
        <taxon>Dethiosulfatibacter</taxon>
    </lineage>
</organism>
<dbReference type="PANTHER" id="PTHR43340:SF1">
    <property type="entry name" value="HYPOXANTHINE PHOSPHORIBOSYLTRANSFERASE"/>
    <property type="match status" value="1"/>
</dbReference>
<dbReference type="GO" id="GO:0006166">
    <property type="term" value="P:purine ribonucleoside salvage"/>
    <property type="evidence" value="ECO:0007669"/>
    <property type="project" value="UniProtKB-KW"/>
</dbReference>
<dbReference type="GO" id="GO:0046100">
    <property type="term" value="P:hypoxanthine metabolic process"/>
    <property type="evidence" value="ECO:0007669"/>
    <property type="project" value="TreeGrafter"/>
</dbReference>
<dbReference type="EMBL" id="FQZL01000016">
    <property type="protein sequence ID" value="SHJ31570.1"/>
    <property type="molecule type" value="Genomic_DNA"/>
</dbReference>
<dbReference type="InterPro" id="IPR050408">
    <property type="entry name" value="HGPRT"/>
</dbReference>
<comment type="pathway">
    <text evidence="5">Purine metabolism; GMP biosynthesis via salvage pathway; GMP from guanine: step 1/1.</text>
</comment>
<reference evidence="18 19" key="1">
    <citation type="submission" date="2016-11" db="EMBL/GenBank/DDBJ databases">
        <authorList>
            <person name="Jaros S."/>
            <person name="Januszkiewicz K."/>
            <person name="Wedrychowicz H."/>
        </authorList>
    </citation>
    <scope>NUCLEOTIDE SEQUENCE [LARGE SCALE GENOMIC DNA]</scope>
    <source>
        <strain evidence="18 19">DSM 17477</strain>
    </source>
</reference>
<keyword evidence="12 16" id="KW-0547">Nucleotide-binding</keyword>
<keyword evidence="19" id="KW-1185">Reference proteome</keyword>
<dbReference type="GO" id="GO:0000287">
    <property type="term" value="F:magnesium ion binding"/>
    <property type="evidence" value="ECO:0007669"/>
    <property type="project" value="TreeGrafter"/>
</dbReference>
<dbReference type="AlphaFoldDB" id="A0A1M6IAT2"/>
<dbReference type="SUPFAM" id="SSF53271">
    <property type="entry name" value="PRTase-like"/>
    <property type="match status" value="1"/>
</dbReference>
<evidence type="ECO:0000256" key="13">
    <source>
        <dbReference type="ARBA" id="ARBA00022842"/>
    </source>
</evidence>
<comment type="function">
    <text evidence="2">Purine salvage pathway enzyme that catalyzes the transfer of the ribosyl-5-phosphate group from 5-phospho-alpha-D-ribose 1-diphosphate (PRPP) to the N9 position of the 6-oxopurines hypoxanthine and guanine to form the corresponding ribonucleotides IMP (inosine 5'-monophosphate) and GMP (guanosine 5'-monophosphate), with the release of PPi.</text>
</comment>
<proteinExistence type="inferred from homology"/>
<evidence type="ECO:0000256" key="11">
    <source>
        <dbReference type="ARBA" id="ARBA00022726"/>
    </source>
</evidence>
<dbReference type="PANTHER" id="PTHR43340">
    <property type="entry name" value="HYPOXANTHINE-GUANINE PHOSPHORIBOSYLTRANSFERASE"/>
    <property type="match status" value="1"/>
</dbReference>
<evidence type="ECO:0000313" key="18">
    <source>
        <dbReference type="EMBL" id="SHJ31570.1"/>
    </source>
</evidence>
<dbReference type="GO" id="GO:0052657">
    <property type="term" value="F:guanine phosphoribosyltransferase activity"/>
    <property type="evidence" value="ECO:0007669"/>
    <property type="project" value="UniProtKB-ARBA"/>
</dbReference>
<evidence type="ECO:0000256" key="5">
    <source>
        <dbReference type="ARBA" id="ARBA00004676"/>
    </source>
</evidence>
<evidence type="ECO:0000256" key="15">
    <source>
        <dbReference type="ARBA" id="ARBA00049402"/>
    </source>
</evidence>
<dbReference type="GO" id="GO:0005829">
    <property type="term" value="C:cytosol"/>
    <property type="evidence" value="ECO:0007669"/>
    <property type="project" value="TreeGrafter"/>
</dbReference>
<evidence type="ECO:0000256" key="2">
    <source>
        <dbReference type="ARBA" id="ARBA00002049"/>
    </source>
</evidence>
<dbReference type="GO" id="GO:0032264">
    <property type="term" value="P:IMP salvage"/>
    <property type="evidence" value="ECO:0007669"/>
    <property type="project" value="UniProtKB-UniPathway"/>
</dbReference>
<dbReference type="STRING" id="1121476.SAMN02745751_02263"/>
<evidence type="ECO:0000256" key="16">
    <source>
        <dbReference type="RuleBase" id="RU364099"/>
    </source>
</evidence>
<dbReference type="Proteomes" id="UP000184052">
    <property type="component" value="Unassembled WGS sequence"/>
</dbReference>
<keyword evidence="9 16" id="KW-0808">Transferase</keyword>
<dbReference type="OrthoDB" id="9802824at2"/>
<keyword evidence="8 16" id="KW-0328">Glycosyltransferase</keyword>
<dbReference type="InterPro" id="IPR000836">
    <property type="entry name" value="PRTase_dom"/>
</dbReference>
<name>A0A1M6IAT2_9FIRM</name>
<protein>
    <recommendedName>
        <fullName evidence="16">Hypoxanthine phosphoribosyltransferase</fullName>
        <ecNumber evidence="16">2.4.2.8</ecNumber>
    </recommendedName>
</protein>
<evidence type="ECO:0000256" key="9">
    <source>
        <dbReference type="ARBA" id="ARBA00022679"/>
    </source>
</evidence>
<comment type="cofactor">
    <cofactor evidence="1 16">
        <name>Mg(2+)</name>
        <dbReference type="ChEBI" id="CHEBI:18420"/>
    </cofactor>
</comment>
<evidence type="ECO:0000256" key="1">
    <source>
        <dbReference type="ARBA" id="ARBA00001946"/>
    </source>
</evidence>
<dbReference type="GO" id="GO:0006178">
    <property type="term" value="P:guanine salvage"/>
    <property type="evidence" value="ECO:0007669"/>
    <property type="project" value="TreeGrafter"/>
</dbReference>
<dbReference type="RefSeq" id="WP_073049691.1">
    <property type="nucleotide sequence ID" value="NZ_FQZL01000016.1"/>
</dbReference>
<keyword evidence="11 16" id="KW-0660">Purine salvage</keyword>
<evidence type="ECO:0000259" key="17">
    <source>
        <dbReference type="Pfam" id="PF00156"/>
    </source>
</evidence>
<evidence type="ECO:0000256" key="6">
    <source>
        <dbReference type="ARBA" id="ARBA00008391"/>
    </source>
</evidence>
<dbReference type="CDD" id="cd06223">
    <property type="entry name" value="PRTases_typeI"/>
    <property type="match status" value="1"/>
</dbReference>
<comment type="catalytic activity">
    <reaction evidence="15">
        <text>IMP + diphosphate = hypoxanthine + 5-phospho-alpha-D-ribose 1-diphosphate</text>
        <dbReference type="Rhea" id="RHEA:17973"/>
        <dbReference type="ChEBI" id="CHEBI:17368"/>
        <dbReference type="ChEBI" id="CHEBI:33019"/>
        <dbReference type="ChEBI" id="CHEBI:58017"/>
        <dbReference type="ChEBI" id="CHEBI:58053"/>
        <dbReference type="EC" id="2.4.2.8"/>
    </reaction>
    <physiologicalReaction direction="right-to-left" evidence="15">
        <dbReference type="Rhea" id="RHEA:17975"/>
    </physiologicalReaction>
</comment>
<evidence type="ECO:0000256" key="10">
    <source>
        <dbReference type="ARBA" id="ARBA00022723"/>
    </source>
</evidence>
<comment type="subcellular location">
    <subcellularLocation>
        <location evidence="3 16">Cytoplasm</location>
    </subcellularLocation>
</comment>
<comment type="similarity">
    <text evidence="6 16">Belongs to the purine/pyrimidine phosphoribosyltransferase family.</text>
</comment>
<evidence type="ECO:0000256" key="12">
    <source>
        <dbReference type="ARBA" id="ARBA00022741"/>
    </source>
</evidence>
<dbReference type="InterPro" id="IPR005904">
    <property type="entry name" value="Hxn_phspho_trans"/>
</dbReference>
<evidence type="ECO:0000313" key="19">
    <source>
        <dbReference type="Proteomes" id="UP000184052"/>
    </source>
</evidence>
<dbReference type="NCBIfam" id="TIGR01203">
    <property type="entry name" value="HGPRTase"/>
    <property type="match status" value="1"/>
</dbReference>
<keyword evidence="10 16" id="KW-0479">Metal-binding</keyword>
<comment type="pathway">
    <text evidence="4 16">Purine metabolism; IMP biosynthesis via salvage pathway; IMP from hypoxanthine: step 1/1.</text>
</comment>
<dbReference type="EC" id="2.4.2.8" evidence="16"/>
<keyword evidence="13 16" id="KW-0460">Magnesium</keyword>
<evidence type="ECO:0000256" key="14">
    <source>
        <dbReference type="ARBA" id="ARBA00048811"/>
    </source>
</evidence>
<dbReference type="Pfam" id="PF00156">
    <property type="entry name" value="Pribosyltran"/>
    <property type="match status" value="1"/>
</dbReference>
<evidence type="ECO:0000256" key="7">
    <source>
        <dbReference type="ARBA" id="ARBA00022490"/>
    </source>
</evidence>
<keyword evidence="7 16" id="KW-0963">Cytoplasm</keyword>
<dbReference type="Gene3D" id="3.40.50.2020">
    <property type="match status" value="1"/>
</dbReference>
<comment type="catalytic activity">
    <reaction evidence="14">
        <text>GMP + diphosphate = guanine + 5-phospho-alpha-D-ribose 1-diphosphate</text>
        <dbReference type="Rhea" id="RHEA:25424"/>
        <dbReference type="ChEBI" id="CHEBI:16235"/>
        <dbReference type="ChEBI" id="CHEBI:33019"/>
        <dbReference type="ChEBI" id="CHEBI:58017"/>
        <dbReference type="ChEBI" id="CHEBI:58115"/>
        <dbReference type="EC" id="2.4.2.8"/>
    </reaction>
    <physiologicalReaction direction="right-to-left" evidence="14">
        <dbReference type="Rhea" id="RHEA:25426"/>
    </physiologicalReaction>
</comment>
<dbReference type="GO" id="GO:0032263">
    <property type="term" value="P:GMP salvage"/>
    <property type="evidence" value="ECO:0007669"/>
    <property type="project" value="TreeGrafter"/>
</dbReference>
<dbReference type="FunFam" id="3.40.50.2020:FF:000006">
    <property type="entry name" value="Hypoxanthine phosphoribosyltransferase"/>
    <property type="match status" value="1"/>
</dbReference>
<dbReference type="UniPathway" id="UPA00591">
    <property type="reaction ID" value="UER00648"/>
</dbReference>
<evidence type="ECO:0000256" key="4">
    <source>
        <dbReference type="ARBA" id="ARBA00004669"/>
    </source>
</evidence>
<dbReference type="InterPro" id="IPR029057">
    <property type="entry name" value="PRTase-like"/>
</dbReference>
<sequence length="180" mass="20256">MDLNKITKEVMLTREELAEKTRELGAAITRDYEGKDVLLVCVLNGAVMFMSDLMKEIHLPVEIDFMAVSSYGNSTKSSGVVKIIKDLDKSVEGKHILIVEDIIDSGLTLHYLIDNLKSRGPASVEICTLLDKPSGRKADVHTKYKGFDIKDEFVVGYGLDYAEKYRNVPYIFVLKEEVYS</sequence>
<evidence type="ECO:0000256" key="3">
    <source>
        <dbReference type="ARBA" id="ARBA00004496"/>
    </source>
</evidence>
<accession>A0A1M6IAT2</accession>
<gene>
    <name evidence="18" type="ORF">SAMN02745751_02263</name>
</gene>
<feature type="domain" description="Phosphoribosyltransferase" evidence="17">
    <location>
        <begin position="16"/>
        <end position="161"/>
    </location>
</feature>
<dbReference type="GO" id="GO:0004422">
    <property type="term" value="F:hypoxanthine phosphoribosyltransferase activity"/>
    <property type="evidence" value="ECO:0007669"/>
    <property type="project" value="InterPro"/>
</dbReference>
<evidence type="ECO:0000256" key="8">
    <source>
        <dbReference type="ARBA" id="ARBA00022676"/>
    </source>
</evidence>
<dbReference type="GO" id="GO:0000166">
    <property type="term" value="F:nucleotide binding"/>
    <property type="evidence" value="ECO:0007669"/>
    <property type="project" value="UniProtKB-KW"/>
</dbReference>